<name>H0E029_9ACTN</name>
<dbReference type="CDD" id="cd03441">
    <property type="entry name" value="R_hydratase_like"/>
    <property type="match status" value="1"/>
</dbReference>
<comment type="similarity">
    <text evidence="1">Belongs to the enoyl-CoA hydratase/isomerase family.</text>
</comment>
<dbReference type="PANTHER" id="PTHR43437">
    <property type="entry name" value="HYDROXYACYL-THIOESTER DEHYDRATASE TYPE 2, MITOCHONDRIAL-RELATED"/>
    <property type="match status" value="1"/>
</dbReference>
<dbReference type="AlphaFoldDB" id="H0E029"/>
<evidence type="ECO:0000313" key="3">
    <source>
        <dbReference type="EMBL" id="EHN12988.1"/>
    </source>
</evidence>
<feature type="domain" description="MaoC-like" evidence="2">
    <location>
        <begin position="20"/>
        <end position="106"/>
    </location>
</feature>
<evidence type="ECO:0000313" key="4">
    <source>
        <dbReference type="Proteomes" id="UP000005143"/>
    </source>
</evidence>
<keyword evidence="4" id="KW-1185">Reference proteome</keyword>
<reference evidence="3 4" key="1">
    <citation type="journal article" date="2013" name="Biodegradation">
        <title>Quantitative proteomic analysis of ibuprofen-degrading Patulibacter sp. strain I11.</title>
        <authorList>
            <person name="Almeida B."/>
            <person name="Kjeldal H."/>
            <person name="Lolas I."/>
            <person name="Knudsen A.D."/>
            <person name="Carvalho G."/>
            <person name="Nielsen K.L."/>
            <person name="Barreto Crespo M.T."/>
            <person name="Stensballe A."/>
            <person name="Nielsen J.L."/>
        </authorList>
    </citation>
    <scope>NUCLEOTIDE SEQUENCE [LARGE SCALE GENOMIC DNA]</scope>
    <source>
        <strain evidence="3 4">I11</strain>
    </source>
</reference>
<proteinExistence type="inferred from homology"/>
<protein>
    <recommendedName>
        <fullName evidence="2">MaoC-like domain-containing protein</fullName>
    </recommendedName>
</protein>
<dbReference type="Gene3D" id="3.10.129.10">
    <property type="entry name" value="Hotdog Thioesterase"/>
    <property type="match status" value="1"/>
</dbReference>
<dbReference type="EMBL" id="AGUD01000004">
    <property type="protein sequence ID" value="EHN12988.1"/>
    <property type="molecule type" value="Genomic_DNA"/>
</dbReference>
<gene>
    <name evidence="3" type="ORF">PAI11_01340</name>
</gene>
<sequence length="138" mass="14146">MAHGPGRPGMTDRRFPGISDVVTQESINAYAELSGDYNPLHVDLEIAAASEFGGTIAHGPISFQSLFRSLTEGLDVEALPAGSSVSVTYRAPVRPGDAVTARIVRPADESAADGALAASCVNQDGVTVLSGSVLLPPA</sequence>
<evidence type="ECO:0000256" key="1">
    <source>
        <dbReference type="ARBA" id="ARBA00005254"/>
    </source>
</evidence>
<evidence type="ECO:0000259" key="2">
    <source>
        <dbReference type="Pfam" id="PF01575"/>
    </source>
</evidence>
<dbReference type="PANTHER" id="PTHR43437:SF3">
    <property type="entry name" value="HYDROXYACYL-THIOESTER DEHYDRATASE TYPE 2, MITOCHONDRIAL"/>
    <property type="match status" value="1"/>
</dbReference>
<dbReference type="GO" id="GO:0019171">
    <property type="term" value="F:(3R)-hydroxyacyl-[acyl-carrier-protein] dehydratase activity"/>
    <property type="evidence" value="ECO:0007669"/>
    <property type="project" value="TreeGrafter"/>
</dbReference>
<dbReference type="Pfam" id="PF01575">
    <property type="entry name" value="MaoC_dehydratas"/>
    <property type="match status" value="1"/>
</dbReference>
<dbReference type="SUPFAM" id="SSF54637">
    <property type="entry name" value="Thioesterase/thiol ester dehydrase-isomerase"/>
    <property type="match status" value="1"/>
</dbReference>
<dbReference type="Proteomes" id="UP000005143">
    <property type="component" value="Unassembled WGS sequence"/>
</dbReference>
<dbReference type="GO" id="GO:0006633">
    <property type="term" value="P:fatty acid biosynthetic process"/>
    <property type="evidence" value="ECO:0007669"/>
    <property type="project" value="TreeGrafter"/>
</dbReference>
<accession>H0E029</accession>
<organism evidence="3 4">
    <name type="scientific">Patulibacter medicamentivorans</name>
    <dbReference type="NCBI Taxonomy" id="1097667"/>
    <lineage>
        <taxon>Bacteria</taxon>
        <taxon>Bacillati</taxon>
        <taxon>Actinomycetota</taxon>
        <taxon>Thermoleophilia</taxon>
        <taxon>Solirubrobacterales</taxon>
        <taxon>Patulibacteraceae</taxon>
        <taxon>Patulibacter</taxon>
    </lineage>
</organism>
<dbReference type="InterPro" id="IPR002539">
    <property type="entry name" value="MaoC-like_dom"/>
</dbReference>
<dbReference type="InterPro" id="IPR029069">
    <property type="entry name" value="HotDog_dom_sf"/>
</dbReference>
<dbReference type="InterPro" id="IPR050965">
    <property type="entry name" value="UPF0336/Enoyl-CoA_hydratase"/>
</dbReference>
<comment type="caution">
    <text evidence="3">The sequence shown here is derived from an EMBL/GenBank/DDBJ whole genome shotgun (WGS) entry which is preliminary data.</text>
</comment>